<organism evidence="2 3">
    <name type="scientific">Sporothrix schenckii 1099-18</name>
    <dbReference type="NCBI Taxonomy" id="1397361"/>
    <lineage>
        <taxon>Eukaryota</taxon>
        <taxon>Fungi</taxon>
        <taxon>Dikarya</taxon>
        <taxon>Ascomycota</taxon>
        <taxon>Pezizomycotina</taxon>
        <taxon>Sordariomycetes</taxon>
        <taxon>Sordariomycetidae</taxon>
        <taxon>Ophiostomatales</taxon>
        <taxon>Ophiostomataceae</taxon>
        <taxon>Sporothrix</taxon>
    </lineage>
</organism>
<reference evidence="2 3" key="1">
    <citation type="journal article" date="2014" name="BMC Genomics">
        <title>Comparative genomics of the major fungal agents of human and animal Sporotrichosis: Sporothrix schenckii and Sporothrix brasiliensis.</title>
        <authorList>
            <person name="Teixeira M.M."/>
            <person name="de Almeida L.G."/>
            <person name="Kubitschek-Barreira P."/>
            <person name="Alves F.L."/>
            <person name="Kioshima E.S."/>
            <person name="Abadio A.K."/>
            <person name="Fernandes L."/>
            <person name="Derengowski L.S."/>
            <person name="Ferreira K.S."/>
            <person name="Souza R.C."/>
            <person name="Ruiz J.C."/>
            <person name="de Andrade N.C."/>
            <person name="Paes H.C."/>
            <person name="Nicola A.M."/>
            <person name="Albuquerque P."/>
            <person name="Gerber A.L."/>
            <person name="Martins V.P."/>
            <person name="Peconick L.D."/>
            <person name="Neto A.V."/>
            <person name="Chaucanez C.B."/>
            <person name="Silva P.A."/>
            <person name="Cunha O.L."/>
            <person name="de Oliveira F.F."/>
            <person name="dos Santos T.C."/>
            <person name="Barros A.L."/>
            <person name="Soares M.A."/>
            <person name="de Oliveira L.M."/>
            <person name="Marini M.M."/>
            <person name="Villalobos-Duno H."/>
            <person name="Cunha M.M."/>
            <person name="de Hoog S."/>
            <person name="da Silveira J.F."/>
            <person name="Henrissat B."/>
            <person name="Nino-Vega G.A."/>
            <person name="Cisalpino P.S."/>
            <person name="Mora-Montes H.M."/>
            <person name="Almeida S.R."/>
            <person name="Stajich J.E."/>
            <person name="Lopes-Bezerra L.M."/>
            <person name="Vasconcelos A.T."/>
            <person name="Felipe M.S."/>
        </authorList>
    </citation>
    <scope>NUCLEOTIDE SEQUENCE [LARGE SCALE GENOMIC DNA]</scope>
    <source>
        <strain evidence="2 3">1099-18</strain>
    </source>
</reference>
<keyword evidence="1" id="KW-0812">Transmembrane</keyword>
<dbReference type="Proteomes" id="UP000033710">
    <property type="component" value="Unassembled WGS sequence"/>
</dbReference>
<accession>A0A0F2LZT2</accession>
<evidence type="ECO:0000313" key="2">
    <source>
        <dbReference type="EMBL" id="KJR82958.1"/>
    </source>
</evidence>
<evidence type="ECO:0000256" key="1">
    <source>
        <dbReference type="SAM" id="Phobius"/>
    </source>
</evidence>
<dbReference type="GeneID" id="27666702"/>
<dbReference type="RefSeq" id="XP_016585634.1">
    <property type="nucleotide sequence ID" value="XM_016731425.1"/>
</dbReference>
<proteinExistence type="predicted"/>
<protein>
    <submittedName>
        <fullName evidence="2">Uncharacterized protein</fullName>
    </submittedName>
</protein>
<evidence type="ECO:0000313" key="3">
    <source>
        <dbReference type="Proteomes" id="UP000033710"/>
    </source>
</evidence>
<dbReference type="VEuPathDB" id="FungiDB:SPSK_04624"/>
<feature type="transmembrane region" description="Helical" evidence="1">
    <location>
        <begin position="79"/>
        <end position="97"/>
    </location>
</feature>
<gene>
    <name evidence="2" type="ORF">SPSK_04624</name>
</gene>
<sequence>MRGVDCAADVVGDPSGRSAMRQNAGRMCYASAKGEAKSAGQAAVVSAVNGVLMWLRAALMRNRGRSLKLFVERCGEARFGRVLGFILGDFILGILVASKSGMANGWKERRGGMCPPRSLGGSVRLLFPVSQKRCRHVNGKRQETGAD</sequence>
<keyword evidence="1" id="KW-1133">Transmembrane helix</keyword>
<reference evidence="2 3" key="2">
    <citation type="journal article" date="2015" name="Eukaryot. Cell">
        <title>Asexual propagation of a virulent clone complex in a human and feline outbreak of sporotrichosis.</title>
        <authorList>
            <person name="Teixeira Mde M."/>
            <person name="Rodrigues A.M."/>
            <person name="Tsui C.K."/>
            <person name="de Almeida L.G."/>
            <person name="Van Diepeningen A.D."/>
            <person name="van den Ende B.G."/>
            <person name="Fernandes G.F."/>
            <person name="Kano R."/>
            <person name="Hamelin R.C."/>
            <person name="Lopes-Bezerra L.M."/>
            <person name="Vasconcelos A.T."/>
            <person name="de Hoog S."/>
            <person name="de Camargo Z.P."/>
            <person name="Felipe M.S."/>
        </authorList>
    </citation>
    <scope>NUCLEOTIDE SEQUENCE [LARGE SCALE GENOMIC DNA]</scope>
    <source>
        <strain evidence="2 3">1099-18</strain>
    </source>
</reference>
<keyword evidence="1" id="KW-0472">Membrane</keyword>
<dbReference type="EMBL" id="AXCR01000010">
    <property type="protein sequence ID" value="KJR82958.1"/>
    <property type="molecule type" value="Genomic_DNA"/>
</dbReference>
<feature type="transmembrane region" description="Helical" evidence="1">
    <location>
        <begin position="39"/>
        <end position="59"/>
    </location>
</feature>
<dbReference type="KEGG" id="ssck:SPSK_04624"/>
<comment type="caution">
    <text evidence="2">The sequence shown here is derived from an EMBL/GenBank/DDBJ whole genome shotgun (WGS) entry which is preliminary data.</text>
</comment>
<dbReference type="AlphaFoldDB" id="A0A0F2LZT2"/>
<name>A0A0F2LZT2_SPOSC</name>